<sequence length="170" mass="19754">MSKRCTYMYICQILAEDDELFDANTPFPDNYNSGNIQLTSTVEDYIKAINAAHKDEFQFSESFMLSKSFEYLTTSRICIIIPESGDINYNELSKACHAVVKAICCYNSFSESEKNVFYNSVIQAKLNKLQNEYAFRSLKELNDNQVEEMKRLNEEKVKEMKKYTMSNSKI</sequence>
<name>A2FWX9_TRIV3</name>
<keyword evidence="1" id="KW-0175">Coiled coil</keyword>
<keyword evidence="3" id="KW-1185">Reference proteome</keyword>
<dbReference type="KEGG" id="tva:4748267"/>
<proteinExistence type="predicted"/>
<dbReference type="AlphaFoldDB" id="A2FWX9"/>
<evidence type="ECO:0000313" key="3">
    <source>
        <dbReference type="Proteomes" id="UP000001542"/>
    </source>
</evidence>
<organism evidence="2 3">
    <name type="scientific">Trichomonas vaginalis (strain ATCC PRA-98 / G3)</name>
    <dbReference type="NCBI Taxonomy" id="412133"/>
    <lineage>
        <taxon>Eukaryota</taxon>
        <taxon>Metamonada</taxon>
        <taxon>Parabasalia</taxon>
        <taxon>Trichomonadida</taxon>
        <taxon>Trichomonadidae</taxon>
        <taxon>Trichomonas</taxon>
    </lineage>
</organism>
<reference evidence="2" key="2">
    <citation type="journal article" date="2007" name="Science">
        <title>Draft genome sequence of the sexually transmitted pathogen Trichomonas vaginalis.</title>
        <authorList>
            <person name="Carlton J.M."/>
            <person name="Hirt R.P."/>
            <person name="Silva J.C."/>
            <person name="Delcher A.L."/>
            <person name="Schatz M."/>
            <person name="Zhao Q."/>
            <person name="Wortman J.R."/>
            <person name="Bidwell S.L."/>
            <person name="Alsmark U.C.M."/>
            <person name="Besteiro S."/>
            <person name="Sicheritz-Ponten T."/>
            <person name="Noel C.J."/>
            <person name="Dacks J.B."/>
            <person name="Foster P.G."/>
            <person name="Simillion C."/>
            <person name="Van de Peer Y."/>
            <person name="Miranda-Saavedra D."/>
            <person name="Barton G.J."/>
            <person name="Westrop G.D."/>
            <person name="Mueller S."/>
            <person name="Dessi D."/>
            <person name="Fiori P.L."/>
            <person name="Ren Q."/>
            <person name="Paulsen I."/>
            <person name="Zhang H."/>
            <person name="Bastida-Corcuera F.D."/>
            <person name="Simoes-Barbosa A."/>
            <person name="Brown M.T."/>
            <person name="Hayes R.D."/>
            <person name="Mukherjee M."/>
            <person name="Okumura C.Y."/>
            <person name="Schneider R."/>
            <person name="Smith A.J."/>
            <person name="Vanacova S."/>
            <person name="Villalvazo M."/>
            <person name="Haas B.J."/>
            <person name="Pertea M."/>
            <person name="Feldblyum T.V."/>
            <person name="Utterback T.R."/>
            <person name="Shu C.L."/>
            <person name="Osoegawa K."/>
            <person name="de Jong P.J."/>
            <person name="Hrdy I."/>
            <person name="Horvathova L."/>
            <person name="Zubacova Z."/>
            <person name="Dolezal P."/>
            <person name="Malik S.B."/>
            <person name="Logsdon J.M. Jr."/>
            <person name="Henze K."/>
            <person name="Gupta A."/>
            <person name="Wang C.C."/>
            <person name="Dunne R.L."/>
            <person name="Upcroft J.A."/>
            <person name="Upcroft P."/>
            <person name="White O."/>
            <person name="Salzberg S.L."/>
            <person name="Tang P."/>
            <person name="Chiu C.-H."/>
            <person name="Lee Y.-S."/>
            <person name="Embley T.M."/>
            <person name="Coombs G.H."/>
            <person name="Mottram J.C."/>
            <person name="Tachezy J."/>
            <person name="Fraser-Liggett C.M."/>
            <person name="Johnson P.J."/>
        </authorList>
    </citation>
    <scope>NUCLEOTIDE SEQUENCE [LARGE SCALE GENOMIC DNA]</scope>
    <source>
        <strain evidence="2">G3</strain>
    </source>
</reference>
<dbReference type="EMBL" id="DS114096">
    <property type="protein sequence ID" value="EAX90580.1"/>
    <property type="molecule type" value="Genomic_DNA"/>
</dbReference>
<dbReference type="Proteomes" id="UP000001542">
    <property type="component" value="Unassembled WGS sequence"/>
</dbReference>
<evidence type="ECO:0000256" key="1">
    <source>
        <dbReference type="SAM" id="Coils"/>
    </source>
</evidence>
<evidence type="ECO:0000313" key="2">
    <source>
        <dbReference type="EMBL" id="EAX90580.1"/>
    </source>
</evidence>
<accession>A2FWX9</accession>
<dbReference type="VEuPathDB" id="TrichDB:TVAG_221230"/>
<dbReference type="RefSeq" id="XP_001303510.1">
    <property type="nucleotide sequence ID" value="XM_001303509.1"/>
</dbReference>
<dbReference type="VEuPathDB" id="TrichDB:TVAGG3_0033780"/>
<dbReference type="InParanoid" id="A2FWX9"/>
<protein>
    <submittedName>
        <fullName evidence="2">Uncharacterized protein</fullName>
    </submittedName>
</protein>
<gene>
    <name evidence="2" type="ORF">TVAG_221230</name>
</gene>
<reference evidence="2" key="1">
    <citation type="submission" date="2006-10" db="EMBL/GenBank/DDBJ databases">
        <authorList>
            <person name="Amadeo P."/>
            <person name="Zhao Q."/>
            <person name="Wortman J."/>
            <person name="Fraser-Liggett C."/>
            <person name="Carlton J."/>
        </authorList>
    </citation>
    <scope>NUCLEOTIDE SEQUENCE</scope>
    <source>
        <strain evidence="2">G3</strain>
    </source>
</reference>
<feature type="coiled-coil region" evidence="1">
    <location>
        <begin position="135"/>
        <end position="162"/>
    </location>
</feature>